<proteinExistence type="predicted"/>
<evidence type="ECO:0000313" key="1">
    <source>
        <dbReference type="EMBL" id="KAJ1355733.1"/>
    </source>
</evidence>
<accession>A0AAD5MF99</accession>
<organism evidence="1 2">
    <name type="scientific">Parelaphostrongylus tenuis</name>
    <name type="common">Meningeal worm</name>
    <dbReference type="NCBI Taxonomy" id="148309"/>
    <lineage>
        <taxon>Eukaryota</taxon>
        <taxon>Metazoa</taxon>
        <taxon>Ecdysozoa</taxon>
        <taxon>Nematoda</taxon>
        <taxon>Chromadorea</taxon>
        <taxon>Rhabditida</taxon>
        <taxon>Rhabditina</taxon>
        <taxon>Rhabditomorpha</taxon>
        <taxon>Strongyloidea</taxon>
        <taxon>Metastrongylidae</taxon>
        <taxon>Parelaphostrongylus</taxon>
    </lineage>
</organism>
<keyword evidence="2" id="KW-1185">Reference proteome</keyword>
<sequence length="261" mass="30133">MEAILSRFTPEEIEETHFLLNEYENVRENERNFKSSSKAQLMSPIMRFNHLRKPQRTLAENECRKGKVPISPLQLVTSWLFNTKSTQRIAALMFEIDSIPSQQEPAQYQQRFIELFQPEPTKQGLDLGGLDVDLSKTRSLLKCTNNRKIAESCRRTGIACSLYQLDLHDIGEMLKCQAAGYDALLGGKAFRPMFTSESLHRRMLPLSEYMVNGRDLPHIPQYARRTQQEWLQCRRWESSQNFLNCPASTSNASSLENKLSQ</sequence>
<dbReference type="EMBL" id="JAHQIW010002563">
    <property type="protein sequence ID" value="KAJ1355733.1"/>
    <property type="molecule type" value="Genomic_DNA"/>
</dbReference>
<comment type="caution">
    <text evidence="1">The sequence shown here is derived from an EMBL/GenBank/DDBJ whole genome shotgun (WGS) entry which is preliminary data.</text>
</comment>
<gene>
    <name evidence="1" type="ORF">KIN20_013259</name>
</gene>
<name>A0AAD5MF99_PARTN</name>
<reference evidence="1" key="1">
    <citation type="submission" date="2021-06" db="EMBL/GenBank/DDBJ databases">
        <title>Parelaphostrongylus tenuis whole genome reference sequence.</title>
        <authorList>
            <person name="Garwood T.J."/>
            <person name="Larsen P.A."/>
            <person name="Fountain-Jones N.M."/>
            <person name="Garbe J.R."/>
            <person name="Macchietto M.G."/>
            <person name="Kania S.A."/>
            <person name="Gerhold R.W."/>
            <person name="Richards J.E."/>
            <person name="Wolf T.M."/>
        </authorList>
    </citation>
    <scope>NUCLEOTIDE SEQUENCE</scope>
    <source>
        <strain evidence="1">MNPRO001-30</strain>
        <tissue evidence="1">Meninges</tissue>
    </source>
</reference>
<evidence type="ECO:0000313" key="2">
    <source>
        <dbReference type="Proteomes" id="UP001196413"/>
    </source>
</evidence>
<dbReference type="Proteomes" id="UP001196413">
    <property type="component" value="Unassembled WGS sequence"/>
</dbReference>
<dbReference type="AlphaFoldDB" id="A0AAD5MF99"/>
<protein>
    <submittedName>
        <fullName evidence="1">Uncharacterized protein</fullName>
    </submittedName>
</protein>